<name>A0ABQ5BML0_9ASTR</name>
<dbReference type="Proteomes" id="UP001151760">
    <property type="component" value="Unassembled WGS sequence"/>
</dbReference>
<keyword evidence="2" id="KW-1185">Reference proteome</keyword>
<accession>A0ABQ5BML0</accession>
<dbReference type="PANTHER" id="PTHR36617">
    <property type="entry name" value="PROTEIN, PUTATIVE-RELATED"/>
    <property type="match status" value="1"/>
</dbReference>
<dbReference type="EMBL" id="BQNB010013343">
    <property type="protein sequence ID" value="GJT14808.1"/>
    <property type="molecule type" value="Genomic_DNA"/>
</dbReference>
<reference evidence="1" key="1">
    <citation type="journal article" date="2022" name="Int. J. Mol. Sci.">
        <title>Draft Genome of Tanacetum Coccineum: Genomic Comparison of Closely Related Tanacetum-Family Plants.</title>
        <authorList>
            <person name="Yamashiro T."/>
            <person name="Shiraishi A."/>
            <person name="Nakayama K."/>
            <person name="Satake H."/>
        </authorList>
    </citation>
    <scope>NUCLEOTIDE SEQUENCE</scope>
</reference>
<proteinExistence type="predicted"/>
<dbReference type="PANTHER" id="PTHR36617:SF16">
    <property type="entry name" value="OS04G0516500 PROTEIN"/>
    <property type="match status" value="1"/>
</dbReference>
<evidence type="ECO:0000313" key="2">
    <source>
        <dbReference type="Proteomes" id="UP001151760"/>
    </source>
</evidence>
<protein>
    <recommendedName>
        <fullName evidence="3">Reverse transcriptase zinc-binding domain-containing protein</fullName>
    </recommendedName>
</protein>
<organism evidence="1 2">
    <name type="scientific">Tanacetum coccineum</name>
    <dbReference type="NCBI Taxonomy" id="301880"/>
    <lineage>
        <taxon>Eukaryota</taxon>
        <taxon>Viridiplantae</taxon>
        <taxon>Streptophyta</taxon>
        <taxon>Embryophyta</taxon>
        <taxon>Tracheophyta</taxon>
        <taxon>Spermatophyta</taxon>
        <taxon>Magnoliopsida</taxon>
        <taxon>eudicotyledons</taxon>
        <taxon>Gunneridae</taxon>
        <taxon>Pentapetalae</taxon>
        <taxon>asterids</taxon>
        <taxon>campanulids</taxon>
        <taxon>Asterales</taxon>
        <taxon>Asteraceae</taxon>
        <taxon>Asteroideae</taxon>
        <taxon>Anthemideae</taxon>
        <taxon>Anthemidinae</taxon>
        <taxon>Tanacetum</taxon>
    </lineage>
</organism>
<sequence length="94" mass="10700">MSSVFVKQVGDGSSTRFWLDVWLGNSALKEAFPRLFLLETNSFCSISERCLGLNGPHQFNWAWRRDVRSGLEQTQLNSLVVLLKDFSPSVEADY</sequence>
<reference evidence="1" key="2">
    <citation type="submission" date="2022-01" db="EMBL/GenBank/DDBJ databases">
        <authorList>
            <person name="Yamashiro T."/>
            <person name="Shiraishi A."/>
            <person name="Satake H."/>
            <person name="Nakayama K."/>
        </authorList>
    </citation>
    <scope>NUCLEOTIDE SEQUENCE</scope>
</reference>
<gene>
    <name evidence="1" type="ORF">Tco_0873514</name>
</gene>
<evidence type="ECO:0000313" key="1">
    <source>
        <dbReference type="EMBL" id="GJT14808.1"/>
    </source>
</evidence>
<evidence type="ECO:0008006" key="3">
    <source>
        <dbReference type="Google" id="ProtNLM"/>
    </source>
</evidence>
<comment type="caution">
    <text evidence="1">The sequence shown here is derived from an EMBL/GenBank/DDBJ whole genome shotgun (WGS) entry which is preliminary data.</text>
</comment>